<dbReference type="InterPro" id="IPR006151">
    <property type="entry name" value="Shikm_DH/Glu-tRNA_Rdtase"/>
</dbReference>
<dbReference type="FunFam" id="3.30.460.30:FF:000001">
    <property type="entry name" value="Glutamyl-tRNA reductase"/>
    <property type="match status" value="1"/>
</dbReference>
<name>A0A7S0IZI0_9EUKA</name>
<dbReference type="PROSITE" id="PS00747">
    <property type="entry name" value="GLUTR"/>
    <property type="match status" value="1"/>
</dbReference>
<dbReference type="SUPFAM" id="SSF69075">
    <property type="entry name" value="Glutamyl tRNA-reductase dimerization domain"/>
    <property type="match status" value="1"/>
</dbReference>
<organism evidence="14">
    <name type="scientific">Calcidiscus leptoporus</name>
    <dbReference type="NCBI Taxonomy" id="127549"/>
    <lineage>
        <taxon>Eukaryota</taxon>
        <taxon>Haptista</taxon>
        <taxon>Haptophyta</taxon>
        <taxon>Prymnesiophyceae</taxon>
        <taxon>Coccolithales</taxon>
        <taxon>Calcidiscaceae</taxon>
        <taxon>Calcidiscus</taxon>
    </lineage>
</organism>
<dbReference type="PANTHER" id="PTHR43120">
    <property type="entry name" value="GLUTAMYL-TRNA REDUCTASE 1, CHLOROPLASTIC"/>
    <property type="match status" value="1"/>
</dbReference>
<evidence type="ECO:0000259" key="13">
    <source>
        <dbReference type="Pfam" id="PF05201"/>
    </source>
</evidence>
<evidence type="ECO:0000259" key="12">
    <source>
        <dbReference type="Pfam" id="PF01488"/>
    </source>
</evidence>
<dbReference type="GO" id="GO:0050661">
    <property type="term" value="F:NADP binding"/>
    <property type="evidence" value="ECO:0007669"/>
    <property type="project" value="InterPro"/>
</dbReference>
<evidence type="ECO:0000256" key="10">
    <source>
        <dbReference type="SAM" id="SignalP"/>
    </source>
</evidence>
<dbReference type="EMBL" id="HBER01023842">
    <property type="protein sequence ID" value="CAD8536667.1"/>
    <property type="molecule type" value="Transcribed_RNA"/>
</dbReference>
<dbReference type="EC" id="1.2.1.70" evidence="3 8"/>
<protein>
    <recommendedName>
        <fullName evidence="3 8">Glutamyl-tRNA reductase</fullName>
        <ecNumber evidence="3 8">1.2.1.70</ecNumber>
    </recommendedName>
</protein>
<feature type="compositionally biased region" description="Basic and acidic residues" evidence="9">
    <location>
        <begin position="106"/>
        <end position="117"/>
    </location>
</feature>
<evidence type="ECO:0000256" key="7">
    <source>
        <dbReference type="ARBA" id="ARBA00047464"/>
    </source>
</evidence>
<dbReference type="HAMAP" id="MF_00087">
    <property type="entry name" value="Glu_tRNA_reductase"/>
    <property type="match status" value="1"/>
</dbReference>
<dbReference type="Pfam" id="PF01488">
    <property type="entry name" value="Shikimate_DH"/>
    <property type="match status" value="1"/>
</dbReference>
<evidence type="ECO:0000256" key="6">
    <source>
        <dbReference type="ARBA" id="ARBA00023244"/>
    </source>
</evidence>
<feature type="domain" description="Glutamyl-tRNA reductase N-terminal" evidence="13">
    <location>
        <begin position="131"/>
        <end position="290"/>
    </location>
</feature>
<dbReference type="InterPro" id="IPR036453">
    <property type="entry name" value="GluRdtase_dimer_dom_sf"/>
</dbReference>
<proteinExistence type="inferred from homology"/>
<gene>
    <name evidence="14" type="ORF">CLEP1334_LOCUS11949</name>
</gene>
<dbReference type="Pfam" id="PF05201">
    <property type="entry name" value="GlutR_N"/>
    <property type="match status" value="1"/>
</dbReference>
<keyword evidence="5 8" id="KW-0560">Oxidoreductase</keyword>
<feature type="domain" description="Quinate/shikimate 5-dehydrogenase/glutamyl-tRNA reductase" evidence="12">
    <location>
        <begin position="318"/>
        <end position="448"/>
    </location>
</feature>
<dbReference type="Pfam" id="PF00745">
    <property type="entry name" value="GlutR_dimer"/>
    <property type="match status" value="1"/>
</dbReference>
<dbReference type="InterPro" id="IPR036291">
    <property type="entry name" value="NAD(P)-bd_dom_sf"/>
</dbReference>
<dbReference type="InterPro" id="IPR015895">
    <property type="entry name" value="4pyrrol_synth_GluRdtase_N"/>
</dbReference>
<evidence type="ECO:0000256" key="4">
    <source>
        <dbReference type="ARBA" id="ARBA00022857"/>
    </source>
</evidence>
<comment type="similarity">
    <text evidence="2 8">Belongs to the glutamyl-tRNA reductase family.</text>
</comment>
<dbReference type="SUPFAM" id="SSF51735">
    <property type="entry name" value="NAD(P)-binding Rossmann-fold domains"/>
    <property type="match status" value="1"/>
</dbReference>
<evidence type="ECO:0000256" key="8">
    <source>
        <dbReference type="RuleBase" id="RU000584"/>
    </source>
</evidence>
<sequence>MCPFMLLVYLLGIVQLARGASYVVAQHLPVYSRPAASAARFCAPAVSSRTSTISCVATRPEQLVDSGLRAPPLGDAAKAAAAVDAAVEAAGAFPPTARTTGGGKGKGGEKGGGEQSKKGRGVIVHGKPMVIGLSHKTATVDVREKLSIKEADWNTAAVALCEYDAIKEAAVLSTCNRFELYLVANDQFAATRDALEFLRARSGLSDMELRPNLFMLQDEDAVSHLLRVSSGLDSLVVGEGQILSQVKACYSHAIFAGDDASDEPAGSAGKVLGRLLNLAVMSGKYVRTETEIAKGAVSISSAAVELAILKCPPDLGKPLHESRVLIIGAGKMSKLLMTHLASHGVTKLTLLNRSPERAHALAEQYPELDVHVGLMDELWPAMEASDLAFTSTSATGCIVTQPLLEERIWGQGGQNLVLIDISVPRNVESECNEVGQVSAYNVDDLKQVVARNQAKRRQKVLEAEALLRVEQAKFTAWQESLQYVPAISDLQGKFEQVRAAELAKAMKKLKGLSDKEKQAVEVVTKGIINKLLHGPMSYLRSEDADGSKASVSQIRNLFKLDG</sequence>
<dbReference type="GO" id="GO:0006782">
    <property type="term" value="P:protoporphyrinogen IX biosynthetic process"/>
    <property type="evidence" value="ECO:0007669"/>
    <property type="project" value="UniProtKB-UniPathway"/>
</dbReference>
<keyword evidence="6 8" id="KW-0627">Porphyrin biosynthesis</keyword>
<dbReference type="GO" id="GO:0008883">
    <property type="term" value="F:glutamyl-tRNA reductase activity"/>
    <property type="evidence" value="ECO:0007669"/>
    <property type="project" value="UniProtKB-EC"/>
</dbReference>
<evidence type="ECO:0000256" key="3">
    <source>
        <dbReference type="ARBA" id="ARBA00012970"/>
    </source>
</evidence>
<comment type="catalytic activity">
    <reaction evidence="7 8">
        <text>(S)-4-amino-5-oxopentanoate + tRNA(Glu) + NADP(+) = L-glutamyl-tRNA(Glu) + NADPH + H(+)</text>
        <dbReference type="Rhea" id="RHEA:12344"/>
        <dbReference type="Rhea" id="RHEA-COMP:9663"/>
        <dbReference type="Rhea" id="RHEA-COMP:9680"/>
        <dbReference type="ChEBI" id="CHEBI:15378"/>
        <dbReference type="ChEBI" id="CHEBI:57501"/>
        <dbReference type="ChEBI" id="CHEBI:57783"/>
        <dbReference type="ChEBI" id="CHEBI:58349"/>
        <dbReference type="ChEBI" id="CHEBI:78442"/>
        <dbReference type="ChEBI" id="CHEBI:78520"/>
        <dbReference type="EC" id="1.2.1.70"/>
    </reaction>
</comment>
<feature type="domain" description="Tetrapyrrole biosynthesis glutamyl-tRNA reductase dimerisation" evidence="11">
    <location>
        <begin position="462"/>
        <end position="560"/>
    </location>
</feature>
<dbReference type="CDD" id="cd05213">
    <property type="entry name" value="NAD_bind_Glutamyl_tRNA_reduct"/>
    <property type="match status" value="1"/>
</dbReference>
<keyword evidence="4 8" id="KW-0521">NADP</keyword>
<evidence type="ECO:0000256" key="5">
    <source>
        <dbReference type="ARBA" id="ARBA00023002"/>
    </source>
</evidence>
<evidence type="ECO:0000256" key="2">
    <source>
        <dbReference type="ARBA" id="ARBA00005916"/>
    </source>
</evidence>
<dbReference type="UniPathway" id="UPA00251">
    <property type="reaction ID" value="UER00316"/>
</dbReference>
<dbReference type="Gene3D" id="3.30.460.30">
    <property type="entry name" value="Glutamyl-tRNA reductase, N-terminal domain"/>
    <property type="match status" value="1"/>
</dbReference>
<keyword evidence="10" id="KW-0732">Signal</keyword>
<evidence type="ECO:0000313" key="14">
    <source>
        <dbReference type="EMBL" id="CAD8536667.1"/>
    </source>
</evidence>
<dbReference type="InterPro" id="IPR015896">
    <property type="entry name" value="4pyrrol_synth_GluRdtase_dimer"/>
</dbReference>
<dbReference type="InterPro" id="IPR036343">
    <property type="entry name" value="GluRdtase_N_sf"/>
</dbReference>
<dbReference type="PANTHER" id="PTHR43120:SF1">
    <property type="entry name" value="GLUTAMYL-TRNA REDUCTASE 1, CHLOROPLASTIC"/>
    <property type="match status" value="1"/>
</dbReference>
<dbReference type="InterPro" id="IPR018214">
    <property type="entry name" value="GluRdtase_CS"/>
</dbReference>
<dbReference type="Gene3D" id="3.40.50.720">
    <property type="entry name" value="NAD(P)-binding Rossmann-like Domain"/>
    <property type="match status" value="1"/>
</dbReference>
<accession>A0A7S0IZI0</accession>
<evidence type="ECO:0000256" key="1">
    <source>
        <dbReference type="ARBA" id="ARBA00005059"/>
    </source>
</evidence>
<dbReference type="InterPro" id="IPR000343">
    <property type="entry name" value="4pyrrol_synth_GluRdtase"/>
</dbReference>
<dbReference type="AlphaFoldDB" id="A0A7S0IZI0"/>
<comment type="pathway">
    <text evidence="1 8">Porphyrin-containing compound metabolism; protoporphyrin-IX biosynthesis; 5-aminolevulinate from L-glutamyl-tRNA(Glu): step 1/2.</text>
</comment>
<dbReference type="SUPFAM" id="SSF69742">
    <property type="entry name" value="Glutamyl tRNA-reductase catalytic, N-terminal domain"/>
    <property type="match status" value="1"/>
</dbReference>
<dbReference type="NCBIfam" id="TIGR01035">
    <property type="entry name" value="hemA"/>
    <property type="match status" value="1"/>
</dbReference>
<feature type="chain" id="PRO_5030859855" description="Glutamyl-tRNA reductase" evidence="10">
    <location>
        <begin position="20"/>
        <end position="562"/>
    </location>
</feature>
<feature type="signal peptide" evidence="10">
    <location>
        <begin position="1"/>
        <end position="19"/>
    </location>
</feature>
<evidence type="ECO:0000256" key="9">
    <source>
        <dbReference type="SAM" id="MobiDB-lite"/>
    </source>
</evidence>
<evidence type="ECO:0000259" key="11">
    <source>
        <dbReference type="Pfam" id="PF00745"/>
    </source>
</evidence>
<feature type="region of interest" description="Disordered" evidence="9">
    <location>
        <begin position="94"/>
        <end position="119"/>
    </location>
</feature>
<reference evidence="14" key="1">
    <citation type="submission" date="2021-01" db="EMBL/GenBank/DDBJ databases">
        <authorList>
            <person name="Corre E."/>
            <person name="Pelletier E."/>
            <person name="Niang G."/>
            <person name="Scheremetjew M."/>
            <person name="Finn R."/>
            <person name="Kale V."/>
            <person name="Holt S."/>
            <person name="Cochrane G."/>
            <person name="Meng A."/>
            <person name="Brown T."/>
            <person name="Cohen L."/>
        </authorList>
    </citation>
    <scope>NUCLEOTIDE SEQUENCE</scope>
    <source>
        <strain evidence="14">RCC1130</strain>
    </source>
</reference>